<evidence type="ECO:0000313" key="2">
    <source>
        <dbReference type="EMBL" id="CAD8480718.1"/>
    </source>
</evidence>
<accession>A0A7S0EDN1</accession>
<feature type="transmembrane region" description="Helical" evidence="1">
    <location>
        <begin position="210"/>
        <end position="228"/>
    </location>
</feature>
<keyword evidence="1" id="KW-0812">Transmembrane</keyword>
<gene>
    <name evidence="2" type="ORF">HPHI1048_LOCUS8621</name>
</gene>
<dbReference type="EMBL" id="HBEO01012647">
    <property type="protein sequence ID" value="CAD8480718.1"/>
    <property type="molecule type" value="Transcribed_RNA"/>
</dbReference>
<dbReference type="Pfam" id="PF08695">
    <property type="entry name" value="Coa1"/>
    <property type="match status" value="1"/>
</dbReference>
<dbReference type="InterPro" id="IPR014807">
    <property type="entry name" value="Coa1"/>
</dbReference>
<keyword evidence="1" id="KW-0472">Membrane</keyword>
<dbReference type="AlphaFoldDB" id="A0A7S0EDN1"/>
<name>A0A7S0EDN1_9CRYP</name>
<protein>
    <submittedName>
        <fullName evidence="2">Uncharacterized protein</fullName>
    </submittedName>
</protein>
<evidence type="ECO:0000256" key="1">
    <source>
        <dbReference type="SAM" id="Phobius"/>
    </source>
</evidence>
<keyword evidence="1" id="KW-1133">Transmembrane helix</keyword>
<reference evidence="2" key="1">
    <citation type="submission" date="2021-01" db="EMBL/GenBank/DDBJ databases">
        <authorList>
            <person name="Corre E."/>
            <person name="Pelletier E."/>
            <person name="Niang G."/>
            <person name="Scheremetjew M."/>
            <person name="Finn R."/>
            <person name="Kale V."/>
            <person name="Holt S."/>
            <person name="Cochrane G."/>
            <person name="Meng A."/>
            <person name="Brown T."/>
            <person name="Cohen L."/>
        </authorList>
    </citation>
    <scope>NUCLEOTIDE SEQUENCE</scope>
    <source>
        <strain evidence="2">CCMP325</strain>
    </source>
</reference>
<organism evidence="2">
    <name type="scientific">Hanusia phi</name>
    <dbReference type="NCBI Taxonomy" id="3032"/>
    <lineage>
        <taxon>Eukaryota</taxon>
        <taxon>Cryptophyceae</taxon>
        <taxon>Pyrenomonadales</taxon>
        <taxon>Geminigeraceae</taxon>
        <taxon>Hanusia</taxon>
    </lineage>
</organism>
<proteinExistence type="predicted"/>
<sequence length="401" mass="45109">MAARARFVAVQWAERAMMSARGCTTHAARGSSSIQQVADPMKLEGVYSGSPLGWRWRAGGLWRVYQHPAMHAICRNSLMQTVRGSAYSLARTQQQIRFLCAATSKIPRSTTLCNQASLRTTNMHSCLLSTLKDSALKRSYCNITAANRKWIMNKTTARGGIQKLRSLGSFGLRHYHYGPPPSWKDQLWKLAGGVLLIAFVISFFSVLVTIGTAIIGAIALAALVWFTWRKLRSVEFIRNLERNPWFSKFWSWVRGKAEESNIGRAFKDDSSMMPSSGWRERSGFSDMFPFMKVMDFGRKVSEEVDSIQQKALEMLRGSPEATRILGNVQATLPTSVGMTSINANNRYDIKFIVHGDRGYGELDVQVEKDSGDYLFLNATFSSNDGRQVDLKLPKQKRTYDV</sequence>